<dbReference type="Gene3D" id="2.130.10.130">
    <property type="entry name" value="Integrin alpha, N-terminal"/>
    <property type="match status" value="1"/>
</dbReference>
<evidence type="ECO:0000256" key="10">
    <source>
        <dbReference type="ARBA" id="ARBA00023170"/>
    </source>
</evidence>
<evidence type="ECO:0000256" key="8">
    <source>
        <dbReference type="ARBA" id="ARBA00023037"/>
    </source>
</evidence>
<evidence type="ECO:0000256" key="2">
    <source>
        <dbReference type="ARBA" id="ARBA00008054"/>
    </source>
</evidence>
<dbReference type="GO" id="GO:0033627">
    <property type="term" value="P:cell adhesion mediated by integrin"/>
    <property type="evidence" value="ECO:0007669"/>
    <property type="project" value="TreeGrafter"/>
</dbReference>
<feature type="domain" description="Integrin alpha second immunoglobulin-like" evidence="15">
    <location>
        <begin position="431"/>
        <end position="521"/>
    </location>
</feature>
<evidence type="ECO:0000256" key="7">
    <source>
        <dbReference type="ARBA" id="ARBA00022989"/>
    </source>
</evidence>
<keyword evidence="6 13" id="KW-0130">Cell adhesion</keyword>
<evidence type="ECO:0000256" key="13">
    <source>
        <dbReference type="RuleBase" id="RU003762"/>
    </source>
</evidence>
<dbReference type="Pfam" id="PF08441">
    <property type="entry name" value="Integrin_A_Ig_1"/>
    <property type="match status" value="1"/>
</dbReference>
<reference evidence="17" key="1">
    <citation type="submission" date="2020-04" db="EMBL/GenBank/DDBJ databases">
        <authorList>
            <person name="Neveu A P."/>
        </authorList>
    </citation>
    <scope>NUCLEOTIDE SEQUENCE</scope>
    <source>
        <tissue evidence="17">Whole embryo</tissue>
    </source>
</reference>
<protein>
    <submittedName>
        <fullName evidence="17">Integrin alpha-1</fullName>
    </submittedName>
</protein>
<dbReference type="Pfam" id="PF20806">
    <property type="entry name" value="Integrin_A_Ig_3"/>
    <property type="match status" value="1"/>
</dbReference>
<dbReference type="PANTHER" id="PTHR23220">
    <property type="entry name" value="INTEGRIN ALPHA"/>
    <property type="match status" value="1"/>
</dbReference>
<dbReference type="Gene3D" id="2.60.40.1460">
    <property type="entry name" value="Integrin domains. Chain A, domain 2"/>
    <property type="match status" value="1"/>
</dbReference>
<dbReference type="Pfam" id="PF20805">
    <property type="entry name" value="Integrin_A_Ig_2"/>
    <property type="match status" value="1"/>
</dbReference>
<evidence type="ECO:0000256" key="11">
    <source>
        <dbReference type="ARBA" id="ARBA00023180"/>
    </source>
</evidence>
<dbReference type="EMBL" id="LR786061">
    <property type="protein sequence ID" value="CAB3257108.1"/>
    <property type="molecule type" value="mRNA"/>
</dbReference>
<feature type="repeat" description="FG-GAP" evidence="12">
    <location>
        <begin position="235"/>
        <end position="298"/>
    </location>
</feature>
<dbReference type="InterPro" id="IPR028994">
    <property type="entry name" value="Integrin_alpha_N"/>
</dbReference>
<name>A0A6F9DG36_9ASCI</name>
<evidence type="ECO:0000256" key="3">
    <source>
        <dbReference type="ARBA" id="ARBA00022692"/>
    </source>
</evidence>
<evidence type="ECO:0000259" key="14">
    <source>
        <dbReference type="Pfam" id="PF08441"/>
    </source>
</evidence>
<dbReference type="Gene3D" id="1.20.5.930">
    <property type="entry name" value="Bicelle-embedded integrin alpha(iib) transmembrane segment"/>
    <property type="match status" value="1"/>
</dbReference>
<dbReference type="InterPro" id="IPR048286">
    <property type="entry name" value="Integrin_alpha_Ig-like_3"/>
</dbReference>
<accession>A0A6F9DG36</accession>
<dbReference type="InterPro" id="IPR032695">
    <property type="entry name" value="Integrin_dom_sf"/>
</dbReference>
<keyword evidence="9 13" id="KW-0472">Membrane</keyword>
<dbReference type="PANTHER" id="PTHR23220:SF133">
    <property type="entry name" value="INTEGRIN ALPHA-PS2"/>
    <property type="match status" value="1"/>
</dbReference>
<keyword evidence="4" id="KW-0732">Signal</keyword>
<keyword evidence="7 13" id="KW-1133">Transmembrane helix</keyword>
<dbReference type="InterPro" id="IPR013649">
    <property type="entry name" value="Integrin_alpha_Ig-like_1"/>
</dbReference>
<dbReference type="GO" id="GO:0005178">
    <property type="term" value="F:integrin binding"/>
    <property type="evidence" value="ECO:0007669"/>
    <property type="project" value="TreeGrafter"/>
</dbReference>
<dbReference type="InterPro" id="IPR013519">
    <property type="entry name" value="Int_alpha_beta-p"/>
</dbReference>
<gene>
    <name evidence="17" type="primary">Itga1-002</name>
</gene>
<feature type="domain" description="Integrin alpha first immunoglubulin-like" evidence="14">
    <location>
        <begin position="283"/>
        <end position="410"/>
    </location>
</feature>
<feature type="transmembrane region" description="Helical" evidence="13">
    <location>
        <begin position="829"/>
        <end position="853"/>
    </location>
</feature>
<dbReference type="GO" id="GO:0098609">
    <property type="term" value="P:cell-cell adhesion"/>
    <property type="evidence" value="ECO:0007669"/>
    <property type="project" value="TreeGrafter"/>
</dbReference>
<dbReference type="Pfam" id="PF01839">
    <property type="entry name" value="FG-GAP"/>
    <property type="match status" value="2"/>
</dbReference>
<comment type="similarity">
    <text evidence="2 13">Belongs to the integrin alpha chain family.</text>
</comment>
<keyword evidence="10 13" id="KW-0675">Receptor</keyword>
<dbReference type="GO" id="GO:0008305">
    <property type="term" value="C:integrin complex"/>
    <property type="evidence" value="ECO:0007669"/>
    <property type="project" value="InterPro"/>
</dbReference>
<feature type="repeat" description="FG-GAP" evidence="12">
    <location>
        <begin position="104"/>
        <end position="165"/>
    </location>
</feature>
<keyword evidence="8 13" id="KW-0401">Integrin</keyword>
<dbReference type="AlphaFoldDB" id="A0A6F9DG36"/>
<evidence type="ECO:0000313" key="17">
    <source>
        <dbReference type="EMBL" id="CAB3257108.1"/>
    </source>
</evidence>
<dbReference type="SUPFAM" id="SSF69179">
    <property type="entry name" value="Integrin domains"/>
    <property type="match status" value="3"/>
</dbReference>
<keyword evidence="11" id="KW-0325">Glycoprotein</keyword>
<dbReference type="SUPFAM" id="SSF69318">
    <property type="entry name" value="Integrin alpha N-terminal domain"/>
    <property type="match status" value="1"/>
</dbReference>
<keyword evidence="3 13" id="KW-0812">Transmembrane</keyword>
<dbReference type="Gene3D" id="2.60.40.1510">
    <property type="entry name" value="ntegrin, alpha v. Chain A, domain 3"/>
    <property type="match status" value="1"/>
</dbReference>
<dbReference type="SMART" id="SM00191">
    <property type="entry name" value="Int_alpha"/>
    <property type="match status" value="4"/>
</dbReference>
<dbReference type="GO" id="GO:0009897">
    <property type="term" value="C:external side of plasma membrane"/>
    <property type="evidence" value="ECO:0007669"/>
    <property type="project" value="TreeGrafter"/>
</dbReference>
<dbReference type="GO" id="GO:0007229">
    <property type="term" value="P:integrin-mediated signaling pathway"/>
    <property type="evidence" value="ECO:0007669"/>
    <property type="project" value="UniProtKB-KW"/>
</dbReference>
<dbReference type="InterPro" id="IPR048285">
    <property type="entry name" value="Integrin_alpha_Ig-like_2"/>
</dbReference>
<evidence type="ECO:0000256" key="4">
    <source>
        <dbReference type="ARBA" id="ARBA00022729"/>
    </source>
</evidence>
<dbReference type="PROSITE" id="PS51470">
    <property type="entry name" value="FG_GAP"/>
    <property type="match status" value="4"/>
</dbReference>
<sequence length="894" mass="97519">MFGFSGTTTQDGGVAIGAVGSYQNTGAVVTYPSSDLTNPSMLKFDQVAAALPGLDMNTYDSYLGYAITSGRYEGGTTTYIAASAPRYLLLGAVVLFSEVNGAKTTIQANLKHQQHGSYFGGTLLTCDTDNDGKDELLVAAPLYIGENYDEGRVFVYSTRNASSILDWASPTYKATLLSGNHASGGRFGTAMTCARDLDQDGYYDVIIAAPYAESGRGIVYVYHGSSYGLVDIVAQTISASQLFHPGLTNFGLSLEGGVDVDDNKYPDVIVGAPTSDQVVVLRSRPVVSFNSSLEFNKPSIDVVQCLLAPNASCAVLTACHVYTGKSVELTQEIEFTIKIDEILGRVEIKQNLASSQGTTLFKSTMSLVKDLQSCVALQVFANPNANNFESAVKANLTYSLPHSHTSRPLASVERLYGNTFTTASINWKKNCGNDSKCNYDLAVDSKVVVHTASPSKDEALADGEPLVLTSDQLVIVKVNYTNKREIAYGTRIAVTYTDGFNWNRLQNIVSSTSSHSCVGDQIIETVHGDERTTELTYQHNQYLKDVMLNGSWCYFECVLATNGLTKSARKPIVDLKISSYTVTGITHDVNQPDNTQNMSFPVKYRSNVNTKRIVFEPIVVFNFTNNTETISSVYEIGKETPDISVEYDVEGLGYSNIPESTVTFKYPRFFNETQRLLYLFKLDCYTASGNARCTCNQTNVNPLNLSVERNQTGTSNHTFTVIPNPSVLKNMLFNCSGNDGNTKCDTVTCHVTDLGVGDVIRFQARLRLWTKTLRLSGNQSVLYRSIFTFDAGKSPQVIDSEQNSLPPISSQVTITAIPYSPPLALPKNLTWLIFSAAVAGGTLLLVIIIIVMYKLGFFQSKYAGMKEEAQNWQTAAANEGETNQSFESNQSNGI</sequence>
<feature type="domain" description="Integrin alpha third immunoglobulin-like" evidence="16">
    <location>
        <begin position="625"/>
        <end position="801"/>
    </location>
</feature>
<dbReference type="InterPro" id="IPR013517">
    <property type="entry name" value="FG-GAP"/>
</dbReference>
<keyword evidence="5" id="KW-0677">Repeat</keyword>
<dbReference type="InterPro" id="IPR000413">
    <property type="entry name" value="Integrin_alpha"/>
</dbReference>
<dbReference type="GO" id="GO:0007160">
    <property type="term" value="P:cell-matrix adhesion"/>
    <property type="evidence" value="ECO:0007669"/>
    <property type="project" value="TreeGrafter"/>
</dbReference>
<evidence type="ECO:0000256" key="1">
    <source>
        <dbReference type="ARBA" id="ARBA00004479"/>
    </source>
</evidence>
<evidence type="ECO:0000256" key="9">
    <source>
        <dbReference type="ARBA" id="ARBA00023136"/>
    </source>
</evidence>
<evidence type="ECO:0000256" key="5">
    <source>
        <dbReference type="ARBA" id="ARBA00022737"/>
    </source>
</evidence>
<evidence type="ECO:0000256" key="12">
    <source>
        <dbReference type="PROSITE-ProRule" id="PRU00803"/>
    </source>
</evidence>
<comment type="subcellular location">
    <subcellularLocation>
        <location evidence="1 13">Membrane</location>
        <topology evidence="1 13">Single-pass type I membrane protein</topology>
    </subcellularLocation>
</comment>
<evidence type="ECO:0000256" key="6">
    <source>
        <dbReference type="ARBA" id="ARBA00022889"/>
    </source>
</evidence>
<dbReference type="Gene3D" id="2.60.40.1530">
    <property type="entry name" value="ntegrin, alpha v. Chain A, domain 4"/>
    <property type="match status" value="1"/>
</dbReference>
<organism evidence="17">
    <name type="scientific">Phallusia mammillata</name>
    <dbReference type="NCBI Taxonomy" id="59560"/>
    <lineage>
        <taxon>Eukaryota</taxon>
        <taxon>Metazoa</taxon>
        <taxon>Chordata</taxon>
        <taxon>Tunicata</taxon>
        <taxon>Ascidiacea</taxon>
        <taxon>Phlebobranchia</taxon>
        <taxon>Ascidiidae</taxon>
        <taxon>Phallusia</taxon>
    </lineage>
</organism>
<feature type="repeat" description="FG-GAP" evidence="12">
    <location>
        <begin position="1"/>
        <end position="40"/>
    </location>
</feature>
<proteinExistence type="evidence at transcript level"/>
<evidence type="ECO:0000259" key="16">
    <source>
        <dbReference type="Pfam" id="PF20806"/>
    </source>
</evidence>
<evidence type="ECO:0000259" key="15">
    <source>
        <dbReference type="Pfam" id="PF20805"/>
    </source>
</evidence>
<feature type="repeat" description="FG-GAP" evidence="12">
    <location>
        <begin position="173"/>
        <end position="231"/>
    </location>
</feature>
<dbReference type="PRINTS" id="PR01185">
    <property type="entry name" value="INTEGRINA"/>
</dbReference>